<dbReference type="RefSeq" id="XP_064769681.1">
    <property type="nucleotide sequence ID" value="XM_064909398.1"/>
</dbReference>
<dbReference type="Pfam" id="PF04444">
    <property type="entry name" value="Dioxygenase_N"/>
    <property type="match status" value="1"/>
</dbReference>
<accession>A0ABR1F9X0</accession>
<keyword evidence="5" id="KW-0560">Oxidoreductase</keyword>
<evidence type="ECO:0000259" key="8">
    <source>
        <dbReference type="Pfam" id="PF04444"/>
    </source>
</evidence>
<keyword evidence="10" id="KW-1185">Reference proteome</keyword>
<keyword evidence="3" id="KW-0479">Metal-binding</keyword>
<dbReference type="PANTHER" id="PTHR33711">
    <property type="entry name" value="DIOXYGENASE, PUTATIVE (AFU_ORTHOLOGUE AFUA_2G02910)-RELATED"/>
    <property type="match status" value="1"/>
</dbReference>
<dbReference type="Proteomes" id="UP001498771">
    <property type="component" value="Unassembled WGS sequence"/>
</dbReference>
<name>A0ABR1F9X0_9ASCO</name>
<protein>
    <submittedName>
        <fullName evidence="9">Intradiol ring-cleavage dioxygenase</fullName>
    </submittedName>
</protein>
<dbReference type="EMBL" id="JBBJBU010000002">
    <property type="protein sequence ID" value="KAK7206648.1"/>
    <property type="molecule type" value="Genomic_DNA"/>
</dbReference>
<evidence type="ECO:0000256" key="3">
    <source>
        <dbReference type="ARBA" id="ARBA00022723"/>
    </source>
</evidence>
<sequence>MPEYKPVPLPPLRDLNDDNITENTIIVNNQSPSPRLRYVFARLVTHLHDFARETRLSSDEWMAAIEFLTAVGQICSETRQEFILLSDVMGLSCLVDVMNHPKPAGATSGTVLGPFHTHDALEFSQGESICSEGKGEPALVSITIKDTAGRPIEGVAVDIWETDETGHYDTQYADREGPDCRGILKSNEKGEIVFKAIRPVPYPIPHDGPVGKLLEKLGRHPYRPSHMHFKFDKPGYDELVTSLYLRGDPYETTDAVFGVKSSLILDLKKIEDAELAKTHDLKVDDYLITYDFVLVTDEEAKTLKIKNAEEALKKLGVTALVVEGLPIDALD</sequence>
<comment type="cofactor">
    <cofactor evidence="1">
        <name>Fe(3+)</name>
        <dbReference type="ChEBI" id="CHEBI:29034"/>
    </cofactor>
</comment>
<dbReference type="SUPFAM" id="SSF49482">
    <property type="entry name" value="Aromatic compound dioxygenase"/>
    <property type="match status" value="1"/>
</dbReference>
<dbReference type="Pfam" id="PF00775">
    <property type="entry name" value="Dioxygenase_C"/>
    <property type="match status" value="1"/>
</dbReference>
<dbReference type="InterPro" id="IPR015889">
    <property type="entry name" value="Intradiol_dOase_core"/>
</dbReference>
<evidence type="ECO:0000256" key="2">
    <source>
        <dbReference type="ARBA" id="ARBA00007825"/>
    </source>
</evidence>
<evidence type="ECO:0000256" key="4">
    <source>
        <dbReference type="ARBA" id="ARBA00022964"/>
    </source>
</evidence>
<evidence type="ECO:0000313" key="9">
    <source>
        <dbReference type="EMBL" id="KAK7206648.1"/>
    </source>
</evidence>
<evidence type="ECO:0000256" key="1">
    <source>
        <dbReference type="ARBA" id="ARBA00001965"/>
    </source>
</evidence>
<keyword evidence="4 9" id="KW-0223">Dioxygenase</keyword>
<dbReference type="InterPro" id="IPR000627">
    <property type="entry name" value="Intradiol_dOase_C"/>
</dbReference>
<evidence type="ECO:0000256" key="5">
    <source>
        <dbReference type="ARBA" id="ARBA00023002"/>
    </source>
</evidence>
<organism evidence="9 10">
    <name type="scientific">Myxozyma melibiosi</name>
    <dbReference type="NCBI Taxonomy" id="54550"/>
    <lineage>
        <taxon>Eukaryota</taxon>
        <taxon>Fungi</taxon>
        <taxon>Dikarya</taxon>
        <taxon>Ascomycota</taxon>
        <taxon>Saccharomycotina</taxon>
        <taxon>Lipomycetes</taxon>
        <taxon>Lipomycetales</taxon>
        <taxon>Lipomycetaceae</taxon>
        <taxon>Myxozyma</taxon>
    </lineage>
</organism>
<dbReference type="InterPro" id="IPR050770">
    <property type="entry name" value="Intradiol_RC_Dioxygenase"/>
</dbReference>
<reference evidence="9 10" key="1">
    <citation type="submission" date="2024-03" db="EMBL/GenBank/DDBJ databases">
        <title>Genome-scale model development and genomic sequencing of the oleaginous clade Lipomyces.</title>
        <authorList>
            <consortium name="Lawrence Berkeley National Laboratory"/>
            <person name="Czajka J.J."/>
            <person name="Han Y."/>
            <person name="Kim J."/>
            <person name="Mondo S.J."/>
            <person name="Hofstad B.A."/>
            <person name="Robles A."/>
            <person name="Haridas S."/>
            <person name="Riley R."/>
            <person name="LaButti K."/>
            <person name="Pangilinan J."/>
            <person name="Andreopoulos W."/>
            <person name="Lipzen A."/>
            <person name="Yan J."/>
            <person name="Wang M."/>
            <person name="Ng V."/>
            <person name="Grigoriev I.V."/>
            <person name="Spatafora J.W."/>
            <person name="Magnuson J.K."/>
            <person name="Baker S.E."/>
            <person name="Pomraning K.R."/>
        </authorList>
    </citation>
    <scope>NUCLEOTIDE SEQUENCE [LARGE SCALE GENOMIC DNA]</scope>
    <source>
        <strain evidence="9 10">Phaff 52-87</strain>
    </source>
</reference>
<feature type="domain" description="Catechol dioxygenase N-terminal" evidence="8">
    <location>
        <begin position="34"/>
        <end position="107"/>
    </location>
</feature>
<dbReference type="PANTHER" id="PTHR33711:SF7">
    <property type="entry name" value="INTRADIOL RING-CLEAVAGE DIOXYGENASES DOMAIN-CONTAINING PROTEIN-RELATED"/>
    <property type="match status" value="1"/>
</dbReference>
<dbReference type="GeneID" id="90034910"/>
<evidence type="ECO:0000259" key="7">
    <source>
        <dbReference type="Pfam" id="PF00775"/>
    </source>
</evidence>
<evidence type="ECO:0000313" key="10">
    <source>
        <dbReference type="Proteomes" id="UP001498771"/>
    </source>
</evidence>
<feature type="domain" description="Intradiol ring-cleavage dioxygenases" evidence="7">
    <location>
        <begin position="132"/>
        <end position="294"/>
    </location>
</feature>
<dbReference type="Gene3D" id="2.60.130.10">
    <property type="entry name" value="Aromatic compound dioxygenase"/>
    <property type="match status" value="1"/>
</dbReference>
<dbReference type="InterPro" id="IPR007535">
    <property type="entry name" value="Catechol_dOase_N"/>
</dbReference>
<dbReference type="CDD" id="cd03461">
    <property type="entry name" value="1_2-HQD"/>
    <property type="match status" value="1"/>
</dbReference>
<comment type="similarity">
    <text evidence="2">Belongs to the intradiol ring-cleavage dioxygenase family.</text>
</comment>
<proteinExistence type="inferred from homology"/>
<keyword evidence="6" id="KW-0408">Iron</keyword>
<dbReference type="InterPro" id="IPR039390">
    <property type="entry name" value="1_2-HQD/HQD"/>
</dbReference>
<evidence type="ECO:0000256" key="6">
    <source>
        <dbReference type="ARBA" id="ARBA00023004"/>
    </source>
</evidence>
<comment type="caution">
    <text evidence="9">The sequence shown here is derived from an EMBL/GenBank/DDBJ whole genome shotgun (WGS) entry which is preliminary data.</text>
</comment>
<dbReference type="GO" id="GO:0051213">
    <property type="term" value="F:dioxygenase activity"/>
    <property type="evidence" value="ECO:0007669"/>
    <property type="project" value="UniProtKB-KW"/>
</dbReference>
<gene>
    <name evidence="9" type="ORF">BZA70DRAFT_109390</name>
</gene>